<feature type="coiled-coil region" evidence="1">
    <location>
        <begin position="852"/>
        <end position="879"/>
    </location>
</feature>
<feature type="compositionally biased region" description="Low complexity" evidence="2">
    <location>
        <begin position="161"/>
        <end position="183"/>
    </location>
</feature>
<feature type="compositionally biased region" description="Basic and acidic residues" evidence="2">
    <location>
        <begin position="622"/>
        <end position="633"/>
    </location>
</feature>
<proteinExistence type="predicted"/>
<feature type="compositionally biased region" description="Gly residues" evidence="2">
    <location>
        <begin position="342"/>
        <end position="353"/>
    </location>
</feature>
<feature type="compositionally biased region" description="Low complexity" evidence="2">
    <location>
        <begin position="1128"/>
        <end position="1152"/>
    </location>
</feature>
<feature type="compositionally biased region" description="Low complexity" evidence="2">
    <location>
        <begin position="14"/>
        <end position="38"/>
    </location>
</feature>
<feature type="compositionally biased region" description="Basic and acidic residues" evidence="2">
    <location>
        <begin position="599"/>
        <end position="612"/>
    </location>
</feature>
<sequence>MSSSGEPAGGGGEEASSPAATASASPPARATTAPSPATLKKSTTSVLSPNSKGSMQKSVTLTFGNISPANSSQVSEQLEQSLQTHKGKEKEETDGPPDTPGGRGSGSAGGSRVFADDSGRQLSQVSRLANSLRFSECLESAGSSQPSQSQPDAAGGGGEGTSTSAQQNGAAAAGVVSPSAASPYRSPGGGGETAGSPYGAETAPTPVLAALGGEAAPGSPSSASAASPAASPFFMGPSPKASGAGAEEDAALRSLAAEEAGARGGVGSALSSCSPQAAESRRATAERSMSTQCALDFRYTAGGSINPALGHEVLRLTAGAPAREGTSGSGGVRRESVQSTENGGGSTAGGGGRMNHERASAYCKKSPLNASQSSSILHRRPSIGSSRGGMGVGSRQGSLEGGGEGGGSRKRILHGGASTPNLRKTSGGERGNLPSTSGGRRTLGGGSRSGVGMGGLGPLSQAEPGRRGRSRQRPERPATPRHHIMASSEVPALDERLQTETVRGELQKDYMQSLPPPPVGPFPFRNAPQNRPRPAPLAHSSQPRDPPRLSSLHAGGGGGGGQSPLGEAAAVAAAYMPSGASGAADTDREKAPPSAERSPTSRDTERETHRASELAPLQMAAEGDRGTERDGHTKATGGTGGRGAPSAASSPLPLPVQLRSLLTGGSRFQCAICEEVFHVALAKFVASGRADFAEVHKYLDDSPWATDFAQRQLPSQALSHQGGRHGPGRQNSAQSLCYGTARIPLEKLCAGILCPFHMLHRRRYTLLVQVKLAQVGRIARNDSVFSELSLLEQTLRAELPSYESRMQTELRRRHDGILSAVREALVEEAQHLVRHWEGRAASLDGEIDDTIRQLQRRQSEELVQEAESLEDLKQAHLAQPKFSSELIAMIASEPRMYDTRRFSDVVKVNEIGREIEKEQRCAYQTKLEAAMTNKLQWFVSKQNKKLSGLVDKLVRHRKELLGQVERDRELLIGRVRTAMLRLDREMAEERRVLSRGFSEHAHKLPVLLERVPKRLTKEKGVPLRERGVTMGTFLRSAPSSFRFGPFDLSGADPDLEEERGICACLGHLIAAIFGQGEKGIRTRLAGACGECLACFTLNRIVMGEPIAQALPPPSNSMQHHPDLNSALAQGGASRGRSQAGRLSRAATSCGSLRAGGGGGGSLHGGTSSAWGRPQPSVALSLSHLSQGSHTQTGELLAAHSGKGHRELMLRWVLPGVFCPARRHLEGGANASGGSSGLAFINSDNAGGRNGGGGEGDIPPSTLWSCDWCRRDTTPQTACIVPLDNDVPHQVLRAFDRFSLDTVVNLRHQMTTVASREKSRSRPSTAKRRGQQGASDVPHSFSKGVVPGHTASLSAYRTGWAGLGGPTKVRWTYACCSWRCARLCVESFSPAQTKERRQKTIDLLETRRVLGLWNTLGSLQPQVIVQSGEGRGGHVSALALTEGRGDGEERGEEGEEATANVLTLGAVAEALGGSGAEGEEDVDREDGSGYEGEEGGKGGSRRGSGEETEGPLRIGQGDPVEIPLGVNQMH</sequence>
<reference evidence="3" key="1">
    <citation type="submission" date="2014-11" db="EMBL/GenBank/DDBJ databases">
        <authorList>
            <person name="Otto D Thomas"/>
            <person name="Naeem Raeece"/>
        </authorList>
    </citation>
    <scope>NUCLEOTIDE SEQUENCE</scope>
</reference>
<feature type="region of interest" description="Disordered" evidence="2">
    <location>
        <begin position="1"/>
        <end position="287"/>
    </location>
</feature>
<protein>
    <submittedName>
        <fullName evidence="3">Uncharacterized protein</fullName>
    </submittedName>
</protein>
<accession>A0A0G4FXR1</accession>
<feature type="compositionally biased region" description="Polar residues" evidence="2">
    <location>
        <begin position="120"/>
        <end position="133"/>
    </location>
</feature>
<feature type="compositionally biased region" description="Low complexity" evidence="2">
    <location>
        <begin position="71"/>
        <end position="83"/>
    </location>
</feature>
<feature type="compositionally biased region" description="Low complexity" evidence="2">
    <location>
        <begin position="522"/>
        <end position="532"/>
    </location>
</feature>
<feature type="compositionally biased region" description="Low complexity" evidence="2">
    <location>
        <begin position="216"/>
        <end position="239"/>
    </location>
</feature>
<evidence type="ECO:0000256" key="1">
    <source>
        <dbReference type="SAM" id="Coils"/>
    </source>
</evidence>
<feature type="compositionally biased region" description="Gly residues" evidence="2">
    <location>
        <begin position="441"/>
        <end position="457"/>
    </location>
</feature>
<name>A0A0G4FXR1_9ALVE</name>
<feature type="compositionally biased region" description="Low complexity" evidence="2">
    <location>
        <begin position="140"/>
        <end position="153"/>
    </location>
</feature>
<feature type="compositionally biased region" description="Polar residues" evidence="2">
    <location>
        <begin position="40"/>
        <end position="70"/>
    </location>
</feature>
<dbReference type="EMBL" id="CDMZ01000707">
    <property type="protein sequence ID" value="CEM19918.1"/>
    <property type="molecule type" value="Genomic_DNA"/>
</dbReference>
<feature type="compositionally biased region" description="Gly residues" evidence="2">
    <location>
        <begin position="554"/>
        <end position="563"/>
    </location>
</feature>
<dbReference type="VEuPathDB" id="CryptoDB:Cvel_19208"/>
<feature type="compositionally biased region" description="Basic residues" evidence="2">
    <location>
        <begin position="1320"/>
        <end position="1329"/>
    </location>
</feature>
<evidence type="ECO:0000313" key="3">
    <source>
        <dbReference type="EMBL" id="CEM19918.1"/>
    </source>
</evidence>
<feature type="region of interest" description="Disordered" evidence="2">
    <location>
        <begin position="1110"/>
        <end position="1173"/>
    </location>
</feature>
<feature type="compositionally biased region" description="Gly residues" evidence="2">
    <location>
        <begin position="1153"/>
        <end position="1163"/>
    </location>
</feature>
<feature type="region of interest" description="Disordered" evidence="2">
    <location>
        <begin position="1470"/>
        <end position="1529"/>
    </location>
</feature>
<feature type="region of interest" description="Disordered" evidence="2">
    <location>
        <begin position="321"/>
        <end position="565"/>
    </location>
</feature>
<feature type="region of interest" description="Disordered" evidence="2">
    <location>
        <begin position="1310"/>
        <end position="1342"/>
    </location>
</feature>
<feature type="compositionally biased region" description="Basic and acidic residues" evidence="2">
    <location>
        <begin position="493"/>
        <end position="508"/>
    </location>
</feature>
<feature type="region of interest" description="Disordered" evidence="2">
    <location>
        <begin position="579"/>
        <end position="652"/>
    </location>
</feature>
<gene>
    <name evidence="3" type="ORF">Cvel_19208</name>
</gene>
<evidence type="ECO:0000256" key="2">
    <source>
        <dbReference type="SAM" id="MobiDB-lite"/>
    </source>
</evidence>
<organism evidence="3">
    <name type="scientific">Chromera velia CCMP2878</name>
    <dbReference type="NCBI Taxonomy" id="1169474"/>
    <lineage>
        <taxon>Eukaryota</taxon>
        <taxon>Sar</taxon>
        <taxon>Alveolata</taxon>
        <taxon>Colpodellida</taxon>
        <taxon>Chromeraceae</taxon>
        <taxon>Chromera</taxon>
    </lineage>
</organism>
<feature type="compositionally biased region" description="Gly residues" evidence="2">
    <location>
        <begin position="386"/>
        <end position="406"/>
    </location>
</feature>
<keyword evidence="1" id="KW-0175">Coiled coil</keyword>